<name>A0ABX8LNL4_9BACT</name>
<dbReference type="EMBL" id="CP077683">
    <property type="protein sequence ID" value="QXE93109.1"/>
    <property type="molecule type" value="Genomic_DNA"/>
</dbReference>
<dbReference type="Pfam" id="PF11455">
    <property type="entry name" value="MazE-like"/>
    <property type="match status" value="1"/>
</dbReference>
<dbReference type="InterPro" id="IPR021558">
    <property type="entry name" value="MazE-like"/>
</dbReference>
<protein>
    <submittedName>
        <fullName evidence="1">Antitoxin MazE family protein</fullName>
    </submittedName>
</protein>
<sequence length="46" mass="5224">MCNRNRVQDYRTKLPKAGVTFVHMWIPDASAPGFPAECLRQSGYNP</sequence>
<evidence type="ECO:0000313" key="2">
    <source>
        <dbReference type="Proteomes" id="UP000683559"/>
    </source>
</evidence>
<proteinExistence type="predicted"/>
<keyword evidence="2" id="KW-1185">Reference proteome</keyword>
<organism evidence="1 2">
    <name type="scientific">Geomonas subterranea</name>
    <dbReference type="NCBI Taxonomy" id="2847989"/>
    <lineage>
        <taxon>Bacteria</taxon>
        <taxon>Pseudomonadati</taxon>
        <taxon>Thermodesulfobacteriota</taxon>
        <taxon>Desulfuromonadia</taxon>
        <taxon>Geobacterales</taxon>
        <taxon>Geobacteraceae</taxon>
        <taxon>Geomonas</taxon>
    </lineage>
</organism>
<reference evidence="1 2" key="1">
    <citation type="submission" date="2021-06" db="EMBL/GenBank/DDBJ databases">
        <title>Gemonas diversity in paddy soil.</title>
        <authorList>
            <person name="Liu G."/>
        </authorList>
    </citation>
    <scope>NUCLEOTIDE SEQUENCE [LARGE SCALE GENOMIC DNA]</scope>
    <source>
        <strain evidence="1 2">RG2</strain>
    </source>
</reference>
<accession>A0ABX8LNL4</accession>
<dbReference type="RefSeq" id="WP_217289643.1">
    <property type="nucleotide sequence ID" value="NZ_CP077683.1"/>
</dbReference>
<dbReference type="Proteomes" id="UP000683559">
    <property type="component" value="Chromosome"/>
</dbReference>
<evidence type="ECO:0000313" key="1">
    <source>
        <dbReference type="EMBL" id="QXE93109.1"/>
    </source>
</evidence>
<gene>
    <name evidence="1" type="ORF">KP001_17455</name>
</gene>